<dbReference type="eggNOG" id="ENOG502S0RM">
    <property type="taxonomic scope" value="Eukaryota"/>
</dbReference>
<name>G4TGA7_SERID</name>
<dbReference type="SUPFAM" id="SSF56784">
    <property type="entry name" value="HAD-like"/>
    <property type="match status" value="1"/>
</dbReference>
<dbReference type="OMA" id="TCWIERR"/>
<dbReference type="PRINTS" id="PR00413">
    <property type="entry name" value="HADHALOGNASE"/>
</dbReference>
<dbReference type="PANTHER" id="PTHR43316:SF9">
    <property type="entry name" value="ACID DEHALOGENASE, PUTATIVE (AFU_ORTHOLOGUE AFUA_6G14460)-RELATED"/>
    <property type="match status" value="1"/>
</dbReference>
<dbReference type="InParanoid" id="G4TGA7"/>
<dbReference type="SFLD" id="SFLDG01129">
    <property type="entry name" value="C1.5:_HAD__Beta-PGM__Phosphata"/>
    <property type="match status" value="1"/>
</dbReference>
<dbReference type="Gene3D" id="3.40.50.1000">
    <property type="entry name" value="HAD superfamily/HAD-like"/>
    <property type="match status" value="1"/>
</dbReference>
<sequence length="244" mass="27463">MARKLSDFKALSFDCYGTLIDWETGIYEAIQQFSDRFNMGTPANRSELIEAYLEEEHAIEAADPTMVYSQIVATAIERVVGRYACPGAGKLSVEEFKRASESIRSWQPFPDTIDALARLSKHYKLIILSNVDKTSFGYTRATLEHGFAFDKILTAEEIGSYKPDERNFLYMLKTAKDEFGVDKEQVLVTAQSLMHDHVPANSLGLASSYIARREAHCHVDNVTYTFKFSTLGEMADALEKELAT</sequence>
<dbReference type="AlphaFoldDB" id="G4TGA7"/>
<dbReference type="HOGENOM" id="CLU_045011_3_2_1"/>
<dbReference type="Pfam" id="PF00702">
    <property type="entry name" value="Hydrolase"/>
    <property type="match status" value="1"/>
</dbReference>
<dbReference type="SFLD" id="SFLDS00003">
    <property type="entry name" value="Haloacid_Dehalogenase"/>
    <property type="match status" value="1"/>
</dbReference>
<dbReference type="InterPro" id="IPR036412">
    <property type="entry name" value="HAD-like_sf"/>
</dbReference>
<dbReference type="STRING" id="1109443.G4TGA7"/>
<dbReference type="InterPro" id="IPR051540">
    <property type="entry name" value="S-2-haloacid_dehalogenase"/>
</dbReference>
<evidence type="ECO:0000313" key="2">
    <source>
        <dbReference type="EMBL" id="CCA70373.1"/>
    </source>
</evidence>
<evidence type="ECO:0000313" key="3">
    <source>
        <dbReference type="Proteomes" id="UP000007148"/>
    </source>
</evidence>
<proteinExistence type="predicted"/>
<dbReference type="Gene3D" id="1.10.150.750">
    <property type="match status" value="1"/>
</dbReference>
<dbReference type="PANTHER" id="PTHR43316">
    <property type="entry name" value="HYDROLASE, HALOACID DELAHOGENASE-RELATED"/>
    <property type="match status" value="1"/>
</dbReference>
<protein>
    <submittedName>
        <fullName evidence="2">Related to predicted hydrolase-Aspergillus oryzae</fullName>
    </submittedName>
</protein>
<dbReference type="GO" id="GO:0016791">
    <property type="term" value="F:phosphatase activity"/>
    <property type="evidence" value="ECO:0007669"/>
    <property type="project" value="UniProtKB-ARBA"/>
</dbReference>
<dbReference type="InterPro" id="IPR023214">
    <property type="entry name" value="HAD_sf"/>
</dbReference>
<dbReference type="NCBIfam" id="TIGR01493">
    <property type="entry name" value="HAD-SF-IA-v2"/>
    <property type="match status" value="1"/>
</dbReference>
<dbReference type="OrthoDB" id="20198at2759"/>
<keyword evidence="1 2" id="KW-0378">Hydrolase</keyword>
<keyword evidence="3" id="KW-1185">Reference proteome</keyword>
<accession>G4TGA7</accession>
<gene>
    <name evidence="2" type="ORF">PIIN_04312</name>
</gene>
<comment type="caution">
    <text evidence="2">The sequence shown here is derived from an EMBL/GenBank/DDBJ whole genome shotgun (WGS) entry which is preliminary data.</text>
</comment>
<dbReference type="EMBL" id="CAFZ01000080">
    <property type="protein sequence ID" value="CCA70373.1"/>
    <property type="molecule type" value="Genomic_DNA"/>
</dbReference>
<reference evidence="2 3" key="1">
    <citation type="journal article" date="2011" name="PLoS Pathog.">
        <title>Endophytic Life Strategies Decoded by Genome and Transcriptome Analyses of the Mutualistic Root Symbiont Piriformospora indica.</title>
        <authorList>
            <person name="Zuccaro A."/>
            <person name="Lahrmann U."/>
            <person name="Guldener U."/>
            <person name="Langen G."/>
            <person name="Pfiffi S."/>
            <person name="Biedenkopf D."/>
            <person name="Wong P."/>
            <person name="Samans B."/>
            <person name="Grimm C."/>
            <person name="Basiewicz M."/>
            <person name="Murat C."/>
            <person name="Martin F."/>
            <person name="Kogel K.H."/>
        </authorList>
    </citation>
    <scope>NUCLEOTIDE SEQUENCE [LARGE SCALE GENOMIC DNA]</scope>
    <source>
        <strain evidence="2 3">DSM 11827</strain>
    </source>
</reference>
<organism evidence="2 3">
    <name type="scientific">Serendipita indica (strain DSM 11827)</name>
    <name type="common">Root endophyte fungus</name>
    <name type="synonym">Piriformospora indica</name>
    <dbReference type="NCBI Taxonomy" id="1109443"/>
    <lineage>
        <taxon>Eukaryota</taxon>
        <taxon>Fungi</taxon>
        <taxon>Dikarya</taxon>
        <taxon>Basidiomycota</taxon>
        <taxon>Agaricomycotina</taxon>
        <taxon>Agaricomycetes</taxon>
        <taxon>Sebacinales</taxon>
        <taxon>Serendipitaceae</taxon>
        <taxon>Serendipita</taxon>
    </lineage>
</organism>
<evidence type="ECO:0000256" key="1">
    <source>
        <dbReference type="ARBA" id="ARBA00022801"/>
    </source>
</evidence>
<dbReference type="InterPro" id="IPR006439">
    <property type="entry name" value="HAD-SF_hydro_IA"/>
</dbReference>
<dbReference type="Proteomes" id="UP000007148">
    <property type="component" value="Unassembled WGS sequence"/>
</dbReference>